<sequence>MQTKTPLPSKQIAIEHCQSPVTTGETNKWGIIIACGIIGLWTISIVFFLSLDIANIQLFWLFPAVIWQMFLYTGLFITAHDAMHGVVFPQNKHVNNLIGTLALFLYGLFSYKNLLRKHWLHHHHPATGIDPDFHDGEDDRFFAWYFHFMKGYWIWKRMLWIVVIFLGLHYLLQIPIINLILFWVIASILSSVQLFYFGTFLTHREPTGGYTNPHRTRSTHFSVFWSFLTCYHFGYHKEHHEYPNVPWWKLAEVYKRKS</sequence>
<dbReference type="RefSeq" id="WP_190464096.1">
    <property type="nucleotide sequence ID" value="NZ_JACJPW010000019.1"/>
</dbReference>
<comment type="caution">
    <text evidence="5">The sequence shown here is derived from an EMBL/GenBank/DDBJ whole genome shotgun (WGS) entry which is preliminary data.</text>
</comment>
<dbReference type="NCBIfam" id="NF045690">
    <property type="entry name" value="BCarotKetCrtW"/>
    <property type="match status" value="1"/>
</dbReference>
<keyword evidence="6" id="KW-1185">Reference proteome</keyword>
<dbReference type="Proteomes" id="UP000641646">
    <property type="component" value="Unassembled WGS sequence"/>
</dbReference>
<evidence type="ECO:0000313" key="6">
    <source>
        <dbReference type="Proteomes" id="UP000641646"/>
    </source>
</evidence>
<evidence type="ECO:0000256" key="1">
    <source>
        <dbReference type="ARBA" id="ARBA00001954"/>
    </source>
</evidence>
<feature type="transmembrane region" description="Helical" evidence="3">
    <location>
        <begin position="180"/>
        <end position="201"/>
    </location>
</feature>
<evidence type="ECO:0000256" key="3">
    <source>
        <dbReference type="SAM" id="Phobius"/>
    </source>
</evidence>
<feature type="domain" description="Fatty acid desaturase" evidence="4">
    <location>
        <begin position="146"/>
        <end position="255"/>
    </location>
</feature>
<dbReference type="EMBL" id="JACJPW010000019">
    <property type="protein sequence ID" value="MBD2181329.1"/>
    <property type="molecule type" value="Genomic_DNA"/>
</dbReference>
<dbReference type="Pfam" id="PF00487">
    <property type="entry name" value="FA_desaturase"/>
    <property type="match status" value="1"/>
</dbReference>
<dbReference type="AlphaFoldDB" id="A0A926ZG40"/>
<feature type="transmembrane region" description="Helical" evidence="3">
    <location>
        <begin position="97"/>
        <end position="115"/>
    </location>
</feature>
<dbReference type="InterPro" id="IPR005804">
    <property type="entry name" value="FA_desaturase_dom"/>
</dbReference>
<comment type="cofactor">
    <cofactor evidence="1">
        <name>Fe(2+)</name>
        <dbReference type="ChEBI" id="CHEBI:29033"/>
    </cofactor>
</comment>
<feature type="transmembrane region" description="Helical" evidence="3">
    <location>
        <begin position="29"/>
        <end position="51"/>
    </location>
</feature>
<feature type="transmembrane region" description="Helical" evidence="3">
    <location>
        <begin position="58"/>
        <end position="77"/>
    </location>
</feature>
<reference evidence="5" key="2">
    <citation type="submission" date="2020-08" db="EMBL/GenBank/DDBJ databases">
        <authorList>
            <person name="Chen M."/>
            <person name="Teng W."/>
            <person name="Zhao L."/>
            <person name="Hu C."/>
            <person name="Zhou Y."/>
            <person name="Han B."/>
            <person name="Song L."/>
            <person name="Shu W."/>
        </authorList>
    </citation>
    <scope>NUCLEOTIDE SEQUENCE</scope>
    <source>
        <strain evidence="5">FACHB-1375</strain>
    </source>
</reference>
<gene>
    <name evidence="5" type="ORF">H6G03_09455</name>
</gene>
<evidence type="ECO:0000256" key="2">
    <source>
        <dbReference type="ARBA" id="ARBA00008749"/>
    </source>
</evidence>
<accession>A0A926ZG40</accession>
<organism evidence="5 6">
    <name type="scientific">Aerosakkonema funiforme FACHB-1375</name>
    <dbReference type="NCBI Taxonomy" id="2949571"/>
    <lineage>
        <taxon>Bacteria</taxon>
        <taxon>Bacillati</taxon>
        <taxon>Cyanobacteriota</taxon>
        <taxon>Cyanophyceae</taxon>
        <taxon>Oscillatoriophycideae</taxon>
        <taxon>Aerosakkonematales</taxon>
        <taxon>Aerosakkonemataceae</taxon>
        <taxon>Aerosakkonema</taxon>
    </lineage>
</organism>
<keyword evidence="3" id="KW-1133">Transmembrane helix</keyword>
<proteinExistence type="inferred from homology"/>
<comment type="similarity">
    <text evidence="2">Belongs to the fatty acid desaturase type 2 family.</text>
</comment>
<feature type="transmembrane region" description="Helical" evidence="3">
    <location>
        <begin position="158"/>
        <end position="174"/>
    </location>
</feature>
<dbReference type="GO" id="GO:0006629">
    <property type="term" value="P:lipid metabolic process"/>
    <property type="evidence" value="ECO:0007669"/>
    <property type="project" value="InterPro"/>
</dbReference>
<evidence type="ECO:0000313" key="5">
    <source>
        <dbReference type="EMBL" id="MBD2181329.1"/>
    </source>
</evidence>
<keyword evidence="3" id="KW-0472">Membrane</keyword>
<keyword evidence="3" id="KW-0812">Transmembrane</keyword>
<evidence type="ECO:0000259" key="4">
    <source>
        <dbReference type="Pfam" id="PF00487"/>
    </source>
</evidence>
<protein>
    <submittedName>
        <fullName evidence="5">Fatty acid desaturase</fullName>
    </submittedName>
</protein>
<name>A0A926ZG40_9CYAN</name>
<dbReference type="InterPro" id="IPR054681">
    <property type="entry name" value="CrtW-like"/>
</dbReference>
<reference evidence="5" key="1">
    <citation type="journal article" date="2015" name="ISME J.">
        <title>Draft Genome Sequence of Streptomyces incarnatus NRRL8089, which Produces the Nucleoside Antibiotic Sinefungin.</title>
        <authorList>
            <person name="Oshima K."/>
            <person name="Hattori M."/>
            <person name="Shimizu H."/>
            <person name="Fukuda K."/>
            <person name="Nemoto M."/>
            <person name="Inagaki K."/>
            <person name="Tamura T."/>
        </authorList>
    </citation>
    <scope>NUCLEOTIDE SEQUENCE</scope>
    <source>
        <strain evidence="5">FACHB-1375</strain>
    </source>
</reference>